<dbReference type="Proteomes" id="UP001231941">
    <property type="component" value="Unassembled WGS sequence"/>
</dbReference>
<accession>A0ABT9J3D1</accession>
<name>A0ABT9J3D1_9BACL</name>
<dbReference type="RefSeq" id="WP_305993427.1">
    <property type="nucleotide sequence ID" value="NZ_JAVAMP010000012.1"/>
</dbReference>
<reference evidence="1 2" key="1">
    <citation type="submission" date="2023-08" db="EMBL/GenBank/DDBJ databases">
        <authorList>
            <person name="Park J.-S."/>
        </authorList>
    </citation>
    <scope>NUCLEOTIDE SEQUENCE [LARGE SCALE GENOMIC DNA]</scope>
    <source>
        <strain evidence="1 2">2205SS18-9</strain>
    </source>
</reference>
<protein>
    <submittedName>
        <fullName evidence="1">Pilus assembly protein TadG-related protein</fullName>
    </submittedName>
</protein>
<evidence type="ECO:0000313" key="2">
    <source>
        <dbReference type="Proteomes" id="UP001231941"/>
    </source>
</evidence>
<proteinExistence type="predicted"/>
<gene>
    <name evidence="1" type="ORF">Q5Y73_18620</name>
</gene>
<organism evidence="1 2">
    <name type="scientific">Chengkuizengella axinellae</name>
    <dbReference type="NCBI Taxonomy" id="3064388"/>
    <lineage>
        <taxon>Bacteria</taxon>
        <taxon>Bacillati</taxon>
        <taxon>Bacillota</taxon>
        <taxon>Bacilli</taxon>
        <taxon>Bacillales</taxon>
        <taxon>Paenibacillaceae</taxon>
        <taxon>Chengkuizengella</taxon>
    </lineage>
</organism>
<keyword evidence="2" id="KW-1185">Reference proteome</keyword>
<dbReference type="EMBL" id="JAVAMP010000012">
    <property type="protein sequence ID" value="MDP5276116.1"/>
    <property type="molecule type" value="Genomic_DNA"/>
</dbReference>
<sequence length="195" mass="21506">MAAYMVPVLIGLAALVLEFNQLRVIHNELQAAVDAASMAGVLRAEIDTEIIYENEYDSNGNLINITPTVENYTIINSQQEAFNYAYKAFKKNMDALGWDDDGSTRITVYSSDLYGEILASGMTDAITGNGVSDDRRDFSDVDQYYFKAEIHVKTALIAPAVRVLAYIAGEEAPVDDFGEIIMEADAVSRTKIQIE</sequence>
<evidence type="ECO:0000313" key="1">
    <source>
        <dbReference type="EMBL" id="MDP5276116.1"/>
    </source>
</evidence>
<comment type="caution">
    <text evidence="1">The sequence shown here is derived from an EMBL/GenBank/DDBJ whole genome shotgun (WGS) entry which is preliminary data.</text>
</comment>